<organism evidence="1">
    <name type="scientific">Rhizophora mucronata</name>
    <name type="common">Asiatic mangrove</name>
    <dbReference type="NCBI Taxonomy" id="61149"/>
    <lineage>
        <taxon>Eukaryota</taxon>
        <taxon>Viridiplantae</taxon>
        <taxon>Streptophyta</taxon>
        <taxon>Embryophyta</taxon>
        <taxon>Tracheophyta</taxon>
        <taxon>Spermatophyta</taxon>
        <taxon>Magnoliopsida</taxon>
        <taxon>eudicotyledons</taxon>
        <taxon>Gunneridae</taxon>
        <taxon>Pentapetalae</taxon>
        <taxon>rosids</taxon>
        <taxon>fabids</taxon>
        <taxon>Malpighiales</taxon>
        <taxon>Rhizophoraceae</taxon>
        <taxon>Rhizophora</taxon>
    </lineage>
</organism>
<dbReference type="AlphaFoldDB" id="A0A2P2P433"/>
<sequence length="33" mass="3903">MARCWTTWSLQFIDTNQHSNWVIPCQHINIAST</sequence>
<evidence type="ECO:0000313" key="1">
    <source>
        <dbReference type="EMBL" id="MBX49439.1"/>
    </source>
</evidence>
<proteinExistence type="predicted"/>
<dbReference type="EMBL" id="GGEC01068955">
    <property type="protein sequence ID" value="MBX49439.1"/>
    <property type="molecule type" value="Transcribed_RNA"/>
</dbReference>
<name>A0A2P2P433_RHIMU</name>
<accession>A0A2P2P433</accession>
<protein>
    <submittedName>
        <fullName evidence="1">Uncharacterized protein LOC105134921</fullName>
    </submittedName>
</protein>
<reference evidence="1" key="1">
    <citation type="submission" date="2018-02" db="EMBL/GenBank/DDBJ databases">
        <title>Rhizophora mucronata_Transcriptome.</title>
        <authorList>
            <person name="Meera S.P."/>
            <person name="Sreeshan A."/>
            <person name="Augustine A."/>
        </authorList>
    </citation>
    <scope>NUCLEOTIDE SEQUENCE</scope>
    <source>
        <tissue evidence="1">Leaf</tissue>
    </source>
</reference>